<evidence type="ECO:0000256" key="2">
    <source>
        <dbReference type="ARBA" id="ARBA00017574"/>
    </source>
</evidence>
<dbReference type="AlphaFoldDB" id="D6YVP5"/>
<dbReference type="FunFam" id="3.40.50.300:FF:000010">
    <property type="entry name" value="Chaperone clpB 1, putative"/>
    <property type="match status" value="1"/>
</dbReference>
<dbReference type="InterPro" id="IPR019489">
    <property type="entry name" value="Clp_ATPase_C"/>
</dbReference>
<dbReference type="KEGG" id="wch:wcw_0840"/>
<dbReference type="FunFam" id="3.40.50.300:FF:000120">
    <property type="entry name" value="ATP-dependent chaperone ClpB"/>
    <property type="match status" value="1"/>
</dbReference>
<dbReference type="GO" id="GO:0006508">
    <property type="term" value="P:proteolysis"/>
    <property type="evidence" value="ECO:0007669"/>
    <property type="project" value="UniProtKB-KW"/>
</dbReference>
<keyword evidence="12" id="KW-0378">Hydrolase</keyword>
<name>D6YVP5_WADCW</name>
<evidence type="ECO:0000256" key="7">
    <source>
        <dbReference type="ARBA" id="ARBA00026057"/>
    </source>
</evidence>
<dbReference type="GO" id="GO:0005524">
    <property type="term" value="F:ATP binding"/>
    <property type="evidence" value="ECO:0007669"/>
    <property type="project" value="UniProtKB-KW"/>
</dbReference>
<dbReference type="GO" id="GO:0016887">
    <property type="term" value="F:ATP hydrolysis activity"/>
    <property type="evidence" value="ECO:0007669"/>
    <property type="project" value="InterPro"/>
</dbReference>
<reference evidence="12 13" key="1">
    <citation type="journal article" date="2010" name="PLoS ONE">
        <title>The Waddlia genome: a window into chlamydial biology.</title>
        <authorList>
            <person name="Bertelli C."/>
            <person name="Collyn F."/>
            <person name="Croxatto A."/>
            <person name="Ruckert C."/>
            <person name="Polkinghorne A."/>
            <person name="Kebbi-Beghdadi C."/>
            <person name="Goesmann A."/>
            <person name="Vaughan L."/>
            <person name="Greub G."/>
        </authorList>
    </citation>
    <scope>NUCLEOTIDE SEQUENCE [LARGE SCALE GENOMIC DNA]</scope>
    <source>
        <strain evidence="13">ATCC VR-1470 / WSU 86-1044</strain>
    </source>
</reference>
<evidence type="ECO:0000256" key="3">
    <source>
        <dbReference type="ARBA" id="ARBA00022737"/>
    </source>
</evidence>
<keyword evidence="4 9" id="KW-0547">Nucleotide-binding</keyword>
<keyword evidence="13" id="KW-1185">Reference proteome</keyword>
<comment type="similarity">
    <text evidence="1 9">Belongs to the ClpA/ClpB family.</text>
</comment>
<dbReference type="PANTHER" id="PTHR11638">
    <property type="entry name" value="ATP-DEPENDENT CLP PROTEASE"/>
    <property type="match status" value="1"/>
</dbReference>
<feature type="coiled-coil region" evidence="10">
    <location>
        <begin position="413"/>
        <end position="491"/>
    </location>
</feature>
<keyword evidence="12" id="KW-0645">Protease</keyword>
<dbReference type="Pfam" id="PF17871">
    <property type="entry name" value="AAA_lid_9"/>
    <property type="match status" value="1"/>
</dbReference>
<proteinExistence type="inferred from homology"/>
<keyword evidence="10" id="KW-0175">Coiled coil</keyword>
<dbReference type="SUPFAM" id="SSF52540">
    <property type="entry name" value="P-loop containing nucleoside triphosphate hydrolases"/>
    <property type="match status" value="2"/>
</dbReference>
<evidence type="ECO:0000313" key="12">
    <source>
        <dbReference type="EMBL" id="ADI38206.1"/>
    </source>
</evidence>
<comment type="subunit">
    <text evidence="7">Homohexamer. The oligomerization is ATP-dependent.</text>
</comment>
<dbReference type="Pfam" id="PF10431">
    <property type="entry name" value="ClpB_D2-small"/>
    <property type="match status" value="1"/>
</dbReference>
<dbReference type="FunFam" id="3.40.50.300:FF:000025">
    <property type="entry name" value="ATP-dependent Clp protease subunit"/>
    <property type="match status" value="1"/>
</dbReference>
<protein>
    <recommendedName>
        <fullName evidence="2">Chaperone protein ClpB</fullName>
    </recommendedName>
</protein>
<dbReference type="InterPro" id="IPR028299">
    <property type="entry name" value="ClpA/B_CS2"/>
</dbReference>
<dbReference type="InterPro" id="IPR003959">
    <property type="entry name" value="ATPase_AAA_core"/>
</dbReference>
<dbReference type="CDD" id="cd00009">
    <property type="entry name" value="AAA"/>
    <property type="match status" value="1"/>
</dbReference>
<dbReference type="CDD" id="cd19499">
    <property type="entry name" value="RecA-like_ClpB_Hsp104-like"/>
    <property type="match status" value="1"/>
</dbReference>
<evidence type="ECO:0000256" key="6">
    <source>
        <dbReference type="ARBA" id="ARBA00023186"/>
    </source>
</evidence>
<evidence type="ECO:0000256" key="1">
    <source>
        <dbReference type="ARBA" id="ARBA00008675"/>
    </source>
</evidence>
<dbReference type="SMART" id="SM00382">
    <property type="entry name" value="AAA"/>
    <property type="match status" value="2"/>
</dbReference>
<evidence type="ECO:0000256" key="5">
    <source>
        <dbReference type="ARBA" id="ARBA00022840"/>
    </source>
</evidence>
<dbReference type="PROSITE" id="PS51903">
    <property type="entry name" value="CLP_R"/>
    <property type="match status" value="1"/>
</dbReference>
<sequence>MAQNFTDAVSTAIQEAFANAQSRKNPEVTENHLLLAFLEDPKGYFQSVLNNLNTHPYQLQSQVKDLLQQLPTFEGSGTEPPQVARNLQGRITDAEQIAKQWQDSYISSDHFLLSFWKNGGEPFISWKGQAGISFRQLEEHIKKMRGNRHIDSPAAEQSLQALDKYCRNLTKLARDGKMDPVIGRDEEIRRTMQVLSRRTKNNPMLIGEPGVGKTAIAEGMALRIIQGDVPDSLKDKQIYALDMGSLVAGTKYRGEFEERLKGILEEVESNEGKVILFIDEAHTLIGAGAVEGSMDAANLLKPALARGTLHCIGATTLGEYQKHIEKDPALERRFQPVTIREPSLEDSIAILRGLKERYEIFHGVRITESALHAAVFLSYRYITDRRLPDKAIDLIDEAASMIRMQIGSRPLPIDNKERELSKLIVEQEEVRRENPESENIAKLEEKIASIKEELSALKEQWEEEKKLINNLKQKKNELEQLRFQEEELERKADYQKVAELRYEKIPALKKAIEEAQEKLNAKPNRLLQEEVDEQLIAQIVSKWTGIPVSKMMEGEAEKLLHLEKEIGKRVIGQEMGVKAVSEAIRRSRSGLSDPNRPIGAFLFLGPTGVGKTELAKSLAEQLFDQEEAMIRLDMSEYMEKHAVSKLIGSPPGYVGYDEGGQLTEALRRRPYTVVLLDEVEKAHHDVFNILLQIFDDGRLTDSKGRVVNCKNALFIMTSNLGSDLLLQQMEKDPSSITKESIVKLLEPVIRQHFRPEFINRLDEILPFLPLQQKDMEKIVMIQLQHLKRRMADRETKLTWSDDVVKFLANKGYDPSFGARPLKRLIQHEVVNKLSTAILEGKIPSNSTVHLMLDGDEVGFIPNKLQESEF</sequence>
<dbReference type="InterPro" id="IPR004176">
    <property type="entry name" value="Clp_R_N"/>
</dbReference>
<dbReference type="RefSeq" id="WP_013181920.1">
    <property type="nucleotide sequence ID" value="NC_014225.1"/>
</dbReference>
<dbReference type="Gene3D" id="1.10.1780.10">
    <property type="entry name" value="Clp, N-terminal domain"/>
    <property type="match status" value="1"/>
</dbReference>
<dbReference type="Pfam" id="PF00004">
    <property type="entry name" value="AAA"/>
    <property type="match status" value="1"/>
</dbReference>
<dbReference type="InterPro" id="IPR050130">
    <property type="entry name" value="ClpA_ClpB"/>
</dbReference>
<gene>
    <name evidence="12" type="primary">clpB</name>
    <name evidence="12" type="ordered locus">wcw_0840</name>
</gene>
<evidence type="ECO:0000259" key="11">
    <source>
        <dbReference type="PROSITE" id="PS51903"/>
    </source>
</evidence>
<dbReference type="PROSITE" id="PS00871">
    <property type="entry name" value="CLPAB_2"/>
    <property type="match status" value="1"/>
</dbReference>
<dbReference type="EMBL" id="CP001928">
    <property type="protein sequence ID" value="ADI38206.1"/>
    <property type="molecule type" value="Genomic_DNA"/>
</dbReference>
<dbReference type="GO" id="GO:0005737">
    <property type="term" value="C:cytoplasm"/>
    <property type="evidence" value="ECO:0007669"/>
    <property type="project" value="TreeGrafter"/>
</dbReference>
<dbReference type="OrthoDB" id="9803641at2"/>
<organism evidence="12 13">
    <name type="scientific">Waddlia chondrophila (strain ATCC VR-1470 / WSU 86-1044)</name>
    <dbReference type="NCBI Taxonomy" id="716544"/>
    <lineage>
        <taxon>Bacteria</taxon>
        <taxon>Pseudomonadati</taxon>
        <taxon>Chlamydiota</taxon>
        <taxon>Chlamydiia</taxon>
        <taxon>Parachlamydiales</taxon>
        <taxon>Waddliaceae</taxon>
        <taxon>Waddlia</taxon>
    </lineage>
</organism>
<dbReference type="InterPro" id="IPR027417">
    <property type="entry name" value="P-loop_NTPase"/>
</dbReference>
<dbReference type="eggNOG" id="COG0542">
    <property type="taxonomic scope" value="Bacteria"/>
</dbReference>
<dbReference type="PANTHER" id="PTHR11638:SF18">
    <property type="entry name" value="HEAT SHOCK PROTEIN 104"/>
    <property type="match status" value="1"/>
</dbReference>
<evidence type="ECO:0000256" key="10">
    <source>
        <dbReference type="SAM" id="Coils"/>
    </source>
</evidence>
<keyword evidence="5 9" id="KW-0067">ATP-binding</keyword>
<evidence type="ECO:0000256" key="4">
    <source>
        <dbReference type="ARBA" id="ARBA00022741"/>
    </source>
</evidence>
<evidence type="ECO:0000256" key="9">
    <source>
        <dbReference type="RuleBase" id="RU004432"/>
    </source>
</evidence>
<dbReference type="InterPro" id="IPR001270">
    <property type="entry name" value="ClpA/B"/>
</dbReference>
<keyword evidence="3 8" id="KW-0677">Repeat</keyword>
<dbReference type="InterPro" id="IPR003593">
    <property type="entry name" value="AAA+_ATPase"/>
</dbReference>
<dbReference type="Pfam" id="PF07724">
    <property type="entry name" value="AAA_2"/>
    <property type="match status" value="1"/>
</dbReference>
<dbReference type="GO" id="GO:0034605">
    <property type="term" value="P:cellular response to heat"/>
    <property type="evidence" value="ECO:0007669"/>
    <property type="project" value="TreeGrafter"/>
</dbReference>
<dbReference type="Gene3D" id="1.10.8.60">
    <property type="match status" value="1"/>
</dbReference>
<dbReference type="GO" id="GO:0008233">
    <property type="term" value="F:peptidase activity"/>
    <property type="evidence" value="ECO:0007669"/>
    <property type="project" value="UniProtKB-KW"/>
</dbReference>
<feature type="domain" description="Clp R" evidence="11">
    <location>
        <begin position="1"/>
        <end position="147"/>
    </location>
</feature>
<dbReference type="PRINTS" id="PR00300">
    <property type="entry name" value="CLPPROTEASEA"/>
</dbReference>
<evidence type="ECO:0000256" key="8">
    <source>
        <dbReference type="PROSITE-ProRule" id="PRU01251"/>
    </source>
</evidence>
<dbReference type="SMART" id="SM01086">
    <property type="entry name" value="ClpB_D2-small"/>
    <property type="match status" value="1"/>
</dbReference>
<dbReference type="SUPFAM" id="SSF81923">
    <property type="entry name" value="Double Clp-N motif"/>
    <property type="match status" value="1"/>
</dbReference>
<dbReference type="Gene3D" id="3.40.50.300">
    <property type="entry name" value="P-loop containing nucleotide triphosphate hydrolases"/>
    <property type="match status" value="3"/>
</dbReference>
<evidence type="ECO:0000313" key="13">
    <source>
        <dbReference type="Proteomes" id="UP000001505"/>
    </source>
</evidence>
<dbReference type="STRING" id="716544.wcw_0840"/>
<dbReference type="InterPro" id="IPR018368">
    <property type="entry name" value="ClpA/B_CS1"/>
</dbReference>
<dbReference type="HOGENOM" id="CLU_005070_4_0_0"/>
<dbReference type="InterPro" id="IPR036628">
    <property type="entry name" value="Clp_N_dom_sf"/>
</dbReference>
<accession>D6YVP5</accession>
<dbReference type="Pfam" id="PF02861">
    <property type="entry name" value="Clp_N"/>
    <property type="match status" value="1"/>
</dbReference>
<keyword evidence="6 9" id="KW-0143">Chaperone</keyword>
<dbReference type="Proteomes" id="UP000001505">
    <property type="component" value="Chromosome"/>
</dbReference>
<dbReference type="PROSITE" id="PS00870">
    <property type="entry name" value="CLPAB_1"/>
    <property type="match status" value="1"/>
</dbReference>
<dbReference type="InterPro" id="IPR041546">
    <property type="entry name" value="ClpA/ClpB_AAA_lid"/>
</dbReference>